<comment type="catalytic activity">
    <reaction evidence="16 17">
        <text>epoxyqueuosine(34) in tRNA + AH2 = queuosine(34) in tRNA + A + H2O</text>
        <dbReference type="Rhea" id="RHEA:32159"/>
        <dbReference type="Rhea" id="RHEA-COMP:18571"/>
        <dbReference type="Rhea" id="RHEA-COMP:18582"/>
        <dbReference type="ChEBI" id="CHEBI:13193"/>
        <dbReference type="ChEBI" id="CHEBI:15377"/>
        <dbReference type="ChEBI" id="CHEBI:17499"/>
        <dbReference type="ChEBI" id="CHEBI:194431"/>
        <dbReference type="ChEBI" id="CHEBI:194443"/>
        <dbReference type="EC" id="1.17.99.6"/>
    </reaction>
</comment>
<dbReference type="Pfam" id="PF02677">
    <property type="entry name" value="QueH"/>
    <property type="match status" value="1"/>
</dbReference>
<protein>
    <recommendedName>
        <fullName evidence="5 17">Epoxyqueuosine reductase QueH</fullName>
        <ecNumber evidence="4 17">1.17.99.6</ecNumber>
    </recommendedName>
    <alternativeName>
        <fullName evidence="15 17">Queuosine biosynthesis protein QueH</fullName>
    </alternativeName>
</protein>
<evidence type="ECO:0000313" key="18">
    <source>
        <dbReference type="EMBL" id="HGB14638.1"/>
    </source>
</evidence>
<evidence type="ECO:0000256" key="12">
    <source>
        <dbReference type="ARBA" id="ARBA00023014"/>
    </source>
</evidence>
<name>A0A7C3SKX7_9BACT</name>
<reference evidence="18" key="1">
    <citation type="journal article" date="2020" name="mSystems">
        <title>Genome- and Community-Level Interaction Insights into Carbon Utilization and Element Cycling Functions of Hydrothermarchaeota in Hydrothermal Sediment.</title>
        <authorList>
            <person name="Zhou Z."/>
            <person name="Liu Y."/>
            <person name="Xu W."/>
            <person name="Pan J."/>
            <person name="Luo Z.H."/>
            <person name="Li M."/>
        </authorList>
    </citation>
    <scope>NUCLEOTIDE SEQUENCE [LARGE SCALE GENOMIC DNA]</scope>
    <source>
        <strain evidence="18">SpSt-776</strain>
    </source>
</reference>
<feature type="binding site" evidence="17">
    <location>
        <position position="8"/>
    </location>
    <ligand>
        <name>[4Fe-4S] cluster</name>
        <dbReference type="ChEBI" id="CHEBI:49883"/>
    </ligand>
</feature>
<keyword evidence="8 17" id="KW-0479">Metal-binding</keyword>
<dbReference type="GO" id="GO:0052693">
    <property type="term" value="F:epoxyqueuosine reductase activity"/>
    <property type="evidence" value="ECO:0007669"/>
    <property type="project" value="UniProtKB-UniRule"/>
</dbReference>
<evidence type="ECO:0000256" key="11">
    <source>
        <dbReference type="ARBA" id="ARBA00023004"/>
    </source>
</evidence>
<proteinExistence type="inferred from homology"/>
<sequence>MKLLLHICCAPCAIYPHQVLREAGHEVRGFFYNPNIHPYQEFARRAATLKEYAAQSGLPIIWDETYDLEGFLRLVVFREAERCRFCYQLRLMAAARVARGGKFDAFTSTLLYSKFQNHELIRELGFAAAREVGIPFHYEDFRQGWQFGLKQSRELGLYRQQYCGCIYSERDRFCHPAKVKADSSKEGLKKNLTNSE</sequence>
<dbReference type="GO" id="GO:0051539">
    <property type="term" value="F:4 iron, 4 sulfur cluster binding"/>
    <property type="evidence" value="ECO:0007669"/>
    <property type="project" value="UniProtKB-UniRule"/>
</dbReference>
<gene>
    <name evidence="17" type="primary">queH</name>
    <name evidence="18" type="ORF">ENV62_05310</name>
</gene>
<dbReference type="EMBL" id="DTHB01000042">
    <property type="protein sequence ID" value="HGB14638.1"/>
    <property type="molecule type" value="Genomic_DNA"/>
</dbReference>
<evidence type="ECO:0000256" key="2">
    <source>
        <dbReference type="ARBA" id="ARBA00004691"/>
    </source>
</evidence>
<evidence type="ECO:0000256" key="7">
    <source>
        <dbReference type="ARBA" id="ARBA00022694"/>
    </source>
</evidence>
<keyword evidence="11 17" id="KW-0408">Iron</keyword>
<comment type="function">
    <text evidence="1 17">Catalyzes the conversion of epoxyqueuosine (oQ) to queuosine (Q), which is a hypermodified base found in the wobble positions of tRNA(Asp), tRNA(Asn), tRNA(His) and tRNA(Tyr).</text>
</comment>
<dbReference type="EC" id="1.17.99.6" evidence="4 17"/>
<organism evidence="18">
    <name type="scientific">Desulfobacca acetoxidans</name>
    <dbReference type="NCBI Taxonomy" id="60893"/>
    <lineage>
        <taxon>Bacteria</taxon>
        <taxon>Pseudomonadati</taxon>
        <taxon>Thermodesulfobacteriota</taxon>
        <taxon>Desulfobaccia</taxon>
        <taxon>Desulfobaccales</taxon>
        <taxon>Desulfobaccaceae</taxon>
        <taxon>Desulfobacca</taxon>
    </lineage>
</organism>
<dbReference type="UniPathway" id="UPA00392"/>
<evidence type="ECO:0000256" key="15">
    <source>
        <dbReference type="ARBA" id="ARBA00031446"/>
    </source>
</evidence>
<evidence type="ECO:0000256" key="4">
    <source>
        <dbReference type="ARBA" id="ARBA00012622"/>
    </source>
</evidence>
<evidence type="ECO:0000256" key="8">
    <source>
        <dbReference type="ARBA" id="ARBA00022723"/>
    </source>
</evidence>
<comment type="pathway">
    <text evidence="2 17">tRNA modification; tRNA-queuosine biosynthesis.</text>
</comment>
<feature type="binding site" evidence="17">
    <location>
        <position position="9"/>
    </location>
    <ligand>
        <name>[4Fe-4S] cluster</name>
        <dbReference type="ChEBI" id="CHEBI:49883"/>
    </ligand>
</feature>
<keyword evidence="6 17" id="KW-0004">4Fe-4S</keyword>
<feature type="binding site" evidence="17">
    <location>
        <position position="86"/>
    </location>
    <ligand>
        <name>[4Fe-4S] cluster</name>
        <dbReference type="ChEBI" id="CHEBI:49883"/>
    </ligand>
</feature>
<comment type="caution">
    <text evidence="18">The sequence shown here is derived from an EMBL/GenBank/DDBJ whole genome shotgun (WGS) entry which is preliminary data.</text>
</comment>
<keyword evidence="7 17" id="KW-0819">tRNA processing</keyword>
<evidence type="ECO:0000256" key="9">
    <source>
        <dbReference type="ARBA" id="ARBA00022785"/>
    </source>
</evidence>
<keyword evidence="14 17" id="KW-0676">Redox-active center</keyword>
<dbReference type="GO" id="GO:0008616">
    <property type="term" value="P:tRNA queuosine(34) biosynthetic process"/>
    <property type="evidence" value="ECO:0007669"/>
    <property type="project" value="UniProtKB-UniRule"/>
</dbReference>
<dbReference type="PANTHER" id="PTHR36701:SF1">
    <property type="entry name" value="EPOXYQUEUOSINE REDUCTASE QUEH"/>
    <property type="match status" value="1"/>
</dbReference>
<evidence type="ECO:0000256" key="6">
    <source>
        <dbReference type="ARBA" id="ARBA00022485"/>
    </source>
</evidence>
<comment type="similarity">
    <text evidence="3 17">Belongs to the QueH family.</text>
</comment>
<evidence type="ECO:0000256" key="1">
    <source>
        <dbReference type="ARBA" id="ARBA00002268"/>
    </source>
</evidence>
<keyword evidence="12 17" id="KW-0411">Iron-sulfur</keyword>
<evidence type="ECO:0000256" key="17">
    <source>
        <dbReference type="HAMAP-Rule" id="MF_02089"/>
    </source>
</evidence>
<evidence type="ECO:0000256" key="14">
    <source>
        <dbReference type="ARBA" id="ARBA00023284"/>
    </source>
</evidence>
<feature type="binding site" evidence="17">
    <location>
        <position position="83"/>
    </location>
    <ligand>
        <name>[4Fe-4S] cluster</name>
        <dbReference type="ChEBI" id="CHEBI:49883"/>
    </ligand>
</feature>
<keyword evidence="9 17" id="KW-0671">Queuosine biosynthesis</keyword>
<feature type="disulfide bond" description="Redox-active" evidence="17">
    <location>
        <begin position="163"/>
        <end position="165"/>
    </location>
</feature>
<dbReference type="AlphaFoldDB" id="A0A7C3SKX7"/>
<evidence type="ECO:0000256" key="13">
    <source>
        <dbReference type="ARBA" id="ARBA00023157"/>
    </source>
</evidence>
<dbReference type="GO" id="GO:0046872">
    <property type="term" value="F:metal ion binding"/>
    <property type="evidence" value="ECO:0007669"/>
    <property type="project" value="UniProtKB-KW"/>
</dbReference>
<evidence type="ECO:0000256" key="10">
    <source>
        <dbReference type="ARBA" id="ARBA00023002"/>
    </source>
</evidence>
<evidence type="ECO:0000256" key="3">
    <source>
        <dbReference type="ARBA" id="ARBA00008207"/>
    </source>
</evidence>
<keyword evidence="13 17" id="KW-1015">Disulfide bond</keyword>
<dbReference type="InterPro" id="IPR003828">
    <property type="entry name" value="QueH"/>
</dbReference>
<dbReference type="PANTHER" id="PTHR36701">
    <property type="entry name" value="EPOXYQUEUOSINE REDUCTASE QUEH"/>
    <property type="match status" value="1"/>
</dbReference>
<evidence type="ECO:0000256" key="5">
    <source>
        <dbReference type="ARBA" id="ARBA00016895"/>
    </source>
</evidence>
<dbReference type="HAMAP" id="MF_02089">
    <property type="entry name" value="QueH"/>
    <property type="match status" value="1"/>
</dbReference>
<accession>A0A7C3SKX7</accession>
<evidence type="ECO:0000256" key="16">
    <source>
        <dbReference type="ARBA" id="ARBA00047415"/>
    </source>
</evidence>
<keyword evidence="10 17" id="KW-0560">Oxidoreductase</keyword>